<dbReference type="CDD" id="cd08278">
    <property type="entry name" value="benzyl_alcohol_DH"/>
    <property type="match status" value="1"/>
</dbReference>
<dbReference type="InterPro" id="IPR036291">
    <property type="entry name" value="NAD(P)-bd_dom_sf"/>
</dbReference>
<name>A0ABU2U1I4_9ACTN</name>
<dbReference type="InterPro" id="IPR013154">
    <property type="entry name" value="ADH-like_N"/>
</dbReference>
<comment type="caution">
    <text evidence="8">The sequence shown here is derived from an EMBL/GenBank/DDBJ whole genome shotgun (WGS) entry which is preliminary data.</text>
</comment>
<feature type="domain" description="Enoyl reductase (ER)" evidence="7">
    <location>
        <begin position="10"/>
        <end position="364"/>
    </location>
</feature>
<keyword evidence="2 6" id="KW-0479">Metal-binding</keyword>
<comment type="similarity">
    <text evidence="1 6">Belongs to the zinc-containing alcohol dehydrogenase family.</text>
</comment>
<protein>
    <submittedName>
        <fullName evidence="8">NAD(P)-dependent alcohol dehydrogenase</fullName>
    </submittedName>
</protein>
<keyword evidence="5" id="KW-0520">NAD</keyword>
<proteinExistence type="inferred from homology"/>
<dbReference type="PANTHER" id="PTHR43880">
    <property type="entry name" value="ALCOHOL DEHYDROGENASE"/>
    <property type="match status" value="1"/>
</dbReference>
<evidence type="ECO:0000256" key="5">
    <source>
        <dbReference type="ARBA" id="ARBA00023027"/>
    </source>
</evidence>
<evidence type="ECO:0000256" key="4">
    <source>
        <dbReference type="ARBA" id="ARBA00023002"/>
    </source>
</evidence>
<evidence type="ECO:0000259" key="7">
    <source>
        <dbReference type="SMART" id="SM00829"/>
    </source>
</evidence>
<dbReference type="InterPro" id="IPR020843">
    <property type="entry name" value="ER"/>
</dbReference>
<keyword evidence="4" id="KW-0560">Oxidoreductase</keyword>
<evidence type="ECO:0000256" key="3">
    <source>
        <dbReference type="ARBA" id="ARBA00022833"/>
    </source>
</evidence>
<dbReference type="SMART" id="SM00829">
    <property type="entry name" value="PKS_ER"/>
    <property type="match status" value="1"/>
</dbReference>
<dbReference type="SUPFAM" id="SSF50129">
    <property type="entry name" value="GroES-like"/>
    <property type="match status" value="1"/>
</dbReference>
<organism evidence="8 9">
    <name type="scientific">Streptomyces gibsoniae</name>
    <dbReference type="NCBI Taxonomy" id="3075529"/>
    <lineage>
        <taxon>Bacteria</taxon>
        <taxon>Bacillati</taxon>
        <taxon>Actinomycetota</taxon>
        <taxon>Actinomycetes</taxon>
        <taxon>Kitasatosporales</taxon>
        <taxon>Streptomycetaceae</taxon>
        <taxon>Streptomyces</taxon>
    </lineage>
</organism>
<evidence type="ECO:0000256" key="6">
    <source>
        <dbReference type="RuleBase" id="RU361277"/>
    </source>
</evidence>
<comment type="cofactor">
    <cofactor evidence="6">
        <name>Zn(2+)</name>
        <dbReference type="ChEBI" id="CHEBI:29105"/>
    </cofactor>
</comment>
<dbReference type="PANTHER" id="PTHR43880:SF12">
    <property type="entry name" value="ALCOHOL DEHYDROGENASE CLASS-3"/>
    <property type="match status" value="1"/>
</dbReference>
<gene>
    <name evidence="8" type="ORF">RM764_29495</name>
</gene>
<dbReference type="Gene3D" id="3.40.50.720">
    <property type="entry name" value="NAD(P)-binding Rossmann-like Domain"/>
    <property type="match status" value="1"/>
</dbReference>
<dbReference type="PROSITE" id="PS00059">
    <property type="entry name" value="ADH_ZINC"/>
    <property type="match status" value="1"/>
</dbReference>
<dbReference type="InterPro" id="IPR002328">
    <property type="entry name" value="ADH_Zn_CS"/>
</dbReference>
<dbReference type="Proteomes" id="UP001183809">
    <property type="component" value="Unassembled WGS sequence"/>
</dbReference>
<evidence type="ECO:0000313" key="9">
    <source>
        <dbReference type="Proteomes" id="UP001183809"/>
    </source>
</evidence>
<sequence length="365" mass="37867">MKVTAAVATGRGKPLAVKELDLEEPGPGEVQVRMVATGICHTDALVRDEVYPTPMPVVLGHEGAGVVEKVGPGVTTVEPGDHVLLSFSTCGTCASCANGHPSYCTQFFGLNFSGRRADGTTAFSDHGQPIGSHFFGQSSFSSVSNVVECSVVKVPPTAPLELLGPLGCSVPTGAGAVLNVLDPEAGSSFVVFGTGAVGMSALLAARVANCSPIIAVDIVDSRLELAKELGATHVINSRGENVVERIKEITNGGVDYAVDATGNREVFRSMVDSLGSRGHAALVGLAAPGTEAAIDIGLTILTGAKISMVIEGDMVPHTFIPRLISLYQDGQFPFDRLIKSYPFAEINTAFEDSKSGATLKPVVVF</sequence>
<dbReference type="Gene3D" id="3.90.180.10">
    <property type="entry name" value="Medium-chain alcohol dehydrogenases, catalytic domain"/>
    <property type="match status" value="1"/>
</dbReference>
<keyword evidence="9" id="KW-1185">Reference proteome</keyword>
<keyword evidence="3 6" id="KW-0862">Zinc</keyword>
<evidence type="ECO:0000313" key="8">
    <source>
        <dbReference type="EMBL" id="MDT0467090.1"/>
    </source>
</evidence>
<dbReference type="InterPro" id="IPR011032">
    <property type="entry name" value="GroES-like_sf"/>
</dbReference>
<dbReference type="SUPFAM" id="SSF51735">
    <property type="entry name" value="NAD(P)-binding Rossmann-fold domains"/>
    <property type="match status" value="1"/>
</dbReference>
<accession>A0ABU2U1I4</accession>
<dbReference type="Pfam" id="PF00107">
    <property type="entry name" value="ADH_zinc_N"/>
    <property type="match status" value="1"/>
</dbReference>
<reference evidence="9" key="1">
    <citation type="submission" date="2023-07" db="EMBL/GenBank/DDBJ databases">
        <title>30 novel species of actinomycetes from the DSMZ collection.</title>
        <authorList>
            <person name="Nouioui I."/>
        </authorList>
    </citation>
    <scope>NUCLEOTIDE SEQUENCE [LARGE SCALE GENOMIC DNA]</scope>
    <source>
        <strain evidence="9">DSM 41699</strain>
    </source>
</reference>
<dbReference type="Pfam" id="PF08240">
    <property type="entry name" value="ADH_N"/>
    <property type="match status" value="1"/>
</dbReference>
<evidence type="ECO:0000256" key="1">
    <source>
        <dbReference type="ARBA" id="ARBA00008072"/>
    </source>
</evidence>
<evidence type="ECO:0000256" key="2">
    <source>
        <dbReference type="ARBA" id="ARBA00022723"/>
    </source>
</evidence>
<dbReference type="EMBL" id="JAVREY010000047">
    <property type="protein sequence ID" value="MDT0467090.1"/>
    <property type="molecule type" value="Genomic_DNA"/>
</dbReference>
<dbReference type="InterPro" id="IPR013149">
    <property type="entry name" value="ADH-like_C"/>
</dbReference>
<dbReference type="RefSeq" id="WP_311698552.1">
    <property type="nucleotide sequence ID" value="NZ_JAVREY010000047.1"/>
</dbReference>